<accession>A0AAW8NJW6</accession>
<protein>
    <submittedName>
        <fullName evidence="1">Uncharacterized protein</fullName>
    </submittedName>
</protein>
<name>A0AAW8NJW6_9GAMM</name>
<gene>
    <name evidence="1" type="ORF">OS133_05530</name>
    <name evidence="2" type="ORF">OS134_09490</name>
</gene>
<keyword evidence="4" id="KW-1185">Reference proteome</keyword>
<reference evidence="1" key="2">
    <citation type="submission" date="2022-11" db="EMBL/GenBank/DDBJ databases">
        <title>Prophages regulate Shewanella fidelis motility and biofilm formation: implications for gut colonization dynamics in Ciona robusta.</title>
        <authorList>
            <person name="Natarajan O."/>
            <person name="Gibboney S.L."/>
            <person name="Young M.N."/>
            <person name="Lim S.J."/>
            <person name="Pluta N."/>
            <person name="Atkinson C.G.F."/>
            <person name="Leigh B.A."/>
            <person name="Liberti A."/>
            <person name="Kees E."/>
            <person name="Breitbart M."/>
            <person name="Gralnick J."/>
            <person name="Dishaw L.J."/>
        </authorList>
    </citation>
    <scope>NUCLEOTIDE SEQUENCE</scope>
    <source>
        <strain evidence="1">3313</strain>
    </source>
</reference>
<evidence type="ECO:0000313" key="3">
    <source>
        <dbReference type="Proteomes" id="UP001259340"/>
    </source>
</evidence>
<reference evidence="2 4" key="1">
    <citation type="journal article" date="2022" name="bioRxiv">
        <title>Prophages regulate Shewanella fidelis 3313 motility and biofilm formation: implications for gut colonization dynamics in Ciona robusta.</title>
        <authorList>
            <person name="Natarajan O."/>
            <person name="Gibboney S.L."/>
            <person name="Young M.N."/>
            <person name="Lim S.J."/>
            <person name="Pluta N."/>
            <person name="Atkinson C.G."/>
            <person name="Leigh B.A."/>
            <person name="Liberti A."/>
            <person name="Kees E.D."/>
            <person name="Breitbart M."/>
            <person name="Gralnick J.A."/>
            <person name="Dishaw L.J."/>
        </authorList>
    </citation>
    <scope>NUCLEOTIDE SEQUENCE [LARGE SCALE GENOMIC DNA]</scope>
    <source>
        <strain evidence="2 4">JG4066</strain>
    </source>
</reference>
<evidence type="ECO:0000313" key="1">
    <source>
        <dbReference type="EMBL" id="MDR8523147.1"/>
    </source>
</evidence>
<comment type="caution">
    <text evidence="1">The sequence shown here is derived from an EMBL/GenBank/DDBJ whole genome shotgun (WGS) entry which is preliminary data.</text>
</comment>
<evidence type="ECO:0000313" key="2">
    <source>
        <dbReference type="EMBL" id="MDW4824288.1"/>
    </source>
</evidence>
<dbReference type="Proteomes" id="UP001271263">
    <property type="component" value="Unassembled WGS sequence"/>
</dbReference>
<dbReference type="RefSeq" id="WP_310654240.1">
    <property type="nucleotide sequence ID" value="NZ_JAPMLA010000003.1"/>
</dbReference>
<dbReference type="Proteomes" id="UP001259340">
    <property type="component" value="Unassembled WGS sequence"/>
</dbReference>
<dbReference type="AlphaFoldDB" id="A0AAW8NJW6"/>
<proteinExistence type="predicted"/>
<dbReference type="EMBL" id="JAPMLE010000001">
    <property type="protein sequence ID" value="MDR8523147.1"/>
    <property type="molecule type" value="Genomic_DNA"/>
</dbReference>
<sequence>MNGVTTSAGLNVTALLAAIKEASFIVLHAAIYSNFANSEVGETIRQQLINGRLQQLDIIELKPHPAWQQEFAAILRPQMPTDSVEQLFVESSIWGAQLQAEFALQVNRSTTQALPLQPILLVGDSVFVGQYAHSTLTSAAGLWLQLHSPSLGLKPHMLQHWYRNGSPTELSGNYALAISRYVEECRQAAAFYAHSQDSVTRQLEEGNK</sequence>
<organism evidence="1 3">
    <name type="scientific">Shewanella fidelis</name>
    <dbReference type="NCBI Taxonomy" id="173509"/>
    <lineage>
        <taxon>Bacteria</taxon>
        <taxon>Pseudomonadati</taxon>
        <taxon>Pseudomonadota</taxon>
        <taxon>Gammaproteobacteria</taxon>
        <taxon>Alteromonadales</taxon>
        <taxon>Shewanellaceae</taxon>
        <taxon>Shewanella</taxon>
    </lineage>
</organism>
<dbReference type="EMBL" id="JAPMLD010000003">
    <property type="protein sequence ID" value="MDW4824288.1"/>
    <property type="molecule type" value="Genomic_DNA"/>
</dbReference>
<evidence type="ECO:0000313" key="4">
    <source>
        <dbReference type="Proteomes" id="UP001271263"/>
    </source>
</evidence>